<dbReference type="Proteomes" id="UP000000304">
    <property type="component" value="Unassembled WGS sequence"/>
</dbReference>
<dbReference type="CDD" id="cd09577">
    <property type="entry name" value="SAM_Ph1_2_3"/>
    <property type="match status" value="1"/>
</dbReference>
<keyword evidence="5" id="KW-1185">Reference proteome</keyword>
<dbReference type="PANTHER" id="PTHR12247:SF138">
    <property type="entry name" value="POLYHOMEOTIC DISTAL, ISOFORM A-RELATED"/>
    <property type="match status" value="1"/>
</dbReference>
<evidence type="ECO:0000313" key="5">
    <source>
        <dbReference type="Proteomes" id="UP000000304"/>
    </source>
</evidence>
<feature type="domain" description="SAM" evidence="3">
    <location>
        <begin position="517"/>
        <end position="581"/>
    </location>
</feature>
<dbReference type="GO" id="GO:0005700">
    <property type="term" value="C:polytene chromosome"/>
    <property type="evidence" value="ECO:0007669"/>
    <property type="project" value="EnsemblMetazoa"/>
</dbReference>
<dbReference type="GO" id="GO:0030713">
    <property type="term" value="P:follicle cell of egg chamber stalk formation"/>
    <property type="evidence" value="ECO:0007669"/>
    <property type="project" value="EnsemblMetazoa"/>
</dbReference>
<dbReference type="InterPro" id="IPR050548">
    <property type="entry name" value="PcG_chromatin_remod_factors"/>
</dbReference>
<dbReference type="SMART" id="SM00454">
    <property type="entry name" value="SAM"/>
    <property type="match status" value="1"/>
</dbReference>
<dbReference type="EMBL" id="CH983384">
    <property type="protein sequence ID" value="EDX16429.1"/>
    <property type="molecule type" value="Genomic_DNA"/>
</dbReference>
<feature type="coiled-coil region" evidence="1">
    <location>
        <begin position="9"/>
        <end position="65"/>
    </location>
</feature>
<dbReference type="SUPFAM" id="SSF47769">
    <property type="entry name" value="SAM/Pointed domain"/>
    <property type="match status" value="1"/>
</dbReference>
<dbReference type="GO" id="GO:0000070">
    <property type="term" value="P:mitotic sister chromatid segregation"/>
    <property type="evidence" value="ECO:0007669"/>
    <property type="project" value="EnsemblMetazoa"/>
</dbReference>
<dbReference type="GO" id="GO:0003682">
    <property type="term" value="F:chromatin binding"/>
    <property type="evidence" value="ECO:0007669"/>
    <property type="project" value="EnsemblMetazoa"/>
</dbReference>
<dbReference type="InterPro" id="IPR013761">
    <property type="entry name" value="SAM/pointed_sf"/>
</dbReference>
<evidence type="ECO:0000259" key="3">
    <source>
        <dbReference type="PROSITE" id="PS50105"/>
    </source>
</evidence>
<feature type="compositionally biased region" description="Gly residues" evidence="2">
    <location>
        <begin position="398"/>
        <end position="412"/>
    </location>
</feature>
<evidence type="ECO:0000256" key="1">
    <source>
        <dbReference type="SAM" id="Coils"/>
    </source>
</evidence>
<dbReference type="GO" id="GO:0005730">
    <property type="term" value="C:nucleolus"/>
    <property type="evidence" value="ECO:0007669"/>
    <property type="project" value="EnsemblMetazoa"/>
</dbReference>
<gene>
    <name evidence="4" type="primary">Dsim\GD24614</name>
    <name evidence="4" type="ORF">Dsim_GD24614</name>
</gene>
<feature type="region of interest" description="Disordered" evidence="2">
    <location>
        <begin position="309"/>
        <end position="412"/>
    </location>
</feature>
<dbReference type="InterPro" id="IPR001660">
    <property type="entry name" value="SAM"/>
</dbReference>
<feature type="coiled-coil region" evidence="1">
    <location>
        <begin position="108"/>
        <end position="135"/>
    </location>
</feature>
<dbReference type="GO" id="GO:0044547">
    <property type="term" value="F:DNA topoisomerase binding"/>
    <property type="evidence" value="ECO:0007669"/>
    <property type="project" value="EnsemblMetazoa"/>
</dbReference>
<feature type="compositionally biased region" description="Low complexity" evidence="2">
    <location>
        <begin position="354"/>
        <end position="377"/>
    </location>
</feature>
<dbReference type="AlphaFoldDB" id="B4NTY2"/>
<sequence>MQQQAAVQAQQQQQQQVSQQQQVNAQQQQAVAQQQQAVAQAQQQQREQQQQVAQAQAQHQQALANATQQILQVAPNQFITSHQQQQQQQLHNQLIQQQLQQQAQAQVQAQVQAQAQQQQQQREQQQNIIQQIVVQQSAGATSQQQQQQQHQQSGQLQLSSVPFSVSSSTTPAGIATSSALQAALSASGAIFQTAKPGTCSSSSPTSSVVTITNQSSTPLVTSSTVTNLQQAQSQSAQVHQHQQLISATIAGGTQQQPQGPPLLTPTTNPILAMTSMMNATVGHLSTAPPVTVSVTSTAVTSSPGQLVLLSTASSGGGGSIPATPTKETPSKGPTATLVPIGSPKTPVSAKDTCTTPKSSTPATVSASVEASSSTSEALSNGDASDSLPRRCSRQAKNGIGGVGSGETNGLETGGIVGVDAMALVDRLDEAMAEEKMQTEATPKLSESFPILGASTEVPPMSLPVQAAISASSPLAMPLGSPLSVALPTLAPLSVVTSGATPKSSEVNGTDRPPISSWSVDDVSNFIRELPGCQDYVDDFIQQEIDGQALLLLKEKHLVNAMGMKLGPALKIVAKVESIKEVPPPGEAKDPGAQ</sequence>
<evidence type="ECO:0000313" key="4">
    <source>
        <dbReference type="EMBL" id="EDX16429.1"/>
    </source>
</evidence>
<dbReference type="GO" id="GO:0035102">
    <property type="term" value="C:PRC1 complex"/>
    <property type="evidence" value="ECO:0007669"/>
    <property type="project" value="EnsemblMetazoa"/>
</dbReference>
<dbReference type="GO" id="GO:0006357">
    <property type="term" value="P:regulation of transcription by RNA polymerase II"/>
    <property type="evidence" value="ECO:0007669"/>
    <property type="project" value="EnsemblMetazoa"/>
</dbReference>
<evidence type="ECO:0000256" key="2">
    <source>
        <dbReference type="SAM" id="MobiDB-lite"/>
    </source>
</evidence>
<dbReference type="GO" id="GO:0030708">
    <property type="term" value="P:germarium-derived female germ-line cyst encapsulation"/>
    <property type="evidence" value="ECO:0007669"/>
    <property type="project" value="EnsemblMetazoa"/>
</dbReference>
<reference evidence="4 5" key="1">
    <citation type="journal article" date="2007" name="Nature">
        <title>Evolution of genes and genomes on the Drosophila phylogeny.</title>
        <authorList>
            <consortium name="Drosophila 12 Genomes Consortium"/>
            <person name="Clark A.G."/>
            <person name="Eisen M.B."/>
            <person name="Smith D.R."/>
            <person name="Bergman C.M."/>
            <person name="Oliver B."/>
            <person name="Markow T.A."/>
            <person name="Kaufman T.C."/>
            <person name="Kellis M."/>
            <person name="Gelbart W."/>
            <person name="Iyer V.N."/>
            <person name="Pollard D.A."/>
            <person name="Sackton T.B."/>
            <person name="Larracuente A.M."/>
            <person name="Singh N.D."/>
            <person name="Abad J.P."/>
            <person name="Abt D.N."/>
            <person name="Adryan B."/>
            <person name="Aguade M."/>
            <person name="Akashi H."/>
            <person name="Anderson W.W."/>
            <person name="Aquadro C.F."/>
            <person name="Ardell D.H."/>
            <person name="Arguello R."/>
            <person name="Artieri C.G."/>
            <person name="Barbash D.A."/>
            <person name="Barker D."/>
            <person name="Barsanti P."/>
            <person name="Batterham P."/>
            <person name="Batzoglou S."/>
            <person name="Begun D."/>
            <person name="Bhutkar A."/>
            <person name="Blanco E."/>
            <person name="Bosak S.A."/>
            <person name="Bradley R.K."/>
            <person name="Brand A.D."/>
            <person name="Brent M.R."/>
            <person name="Brooks A.N."/>
            <person name="Brown R.H."/>
            <person name="Butlin R.K."/>
            <person name="Caggese C."/>
            <person name="Calvi B.R."/>
            <person name="Bernardo de Carvalho A."/>
            <person name="Caspi A."/>
            <person name="Castrezana S."/>
            <person name="Celniker S.E."/>
            <person name="Chang J.L."/>
            <person name="Chapple C."/>
            <person name="Chatterji S."/>
            <person name="Chinwalla A."/>
            <person name="Civetta A."/>
            <person name="Clifton S.W."/>
            <person name="Comeron J.M."/>
            <person name="Costello J.C."/>
            <person name="Coyne J.A."/>
            <person name="Daub J."/>
            <person name="David R.G."/>
            <person name="Delcher A.L."/>
            <person name="Delehaunty K."/>
            <person name="Do C.B."/>
            <person name="Ebling H."/>
            <person name="Edwards K."/>
            <person name="Eickbush T."/>
            <person name="Evans J.D."/>
            <person name="Filipski A."/>
            <person name="Findeiss S."/>
            <person name="Freyhult E."/>
            <person name="Fulton L."/>
            <person name="Fulton R."/>
            <person name="Garcia A.C."/>
            <person name="Gardiner A."/>
            <person name="Garfield D.A."/>
            <person name="Garvin B.E."/>
            <person name="Gibson G."/>
            <person name="Gilbert D."/>
            <person name="Gnerre S."/>
            <person name="Godfrey J."/>
            <person name="Good R."/>
            <person name="Gotea V."/>
            <person name="Gravely B."/>
            <person name="Greenberg A.J."/>
            <person name="Griffiths-Jones S."/>
            <person name="Gross S."/>
            <person name="Guigo R."/>
            <person name="Gustafson E.A."/>
            <person name="Haerty W."/>
            <person name="Hahn M.W."/>
            <person name="Halligan D.L."/>
            <person name="Halpern A.L."/>
            <person name="Halter G.M."/>
            <person name="Han M.V."/>
            <person name="Heger A."/>
            <person name="Hillier L."/>
            <person name="Hinrichs A.S."/>
            <person name="Holmes I."/>
            <person name="Hoskins R.A."/>
            <person name="Hubisz M.J."/>
            <person name="Hultmark D."/>
            <person name="Huntley M.A."/>
            <person name="Jaffe D.B."/>
            <person name="Jagadeeshan S."/>
            <person name="Jeck W.R."/>
            <person name="Johnson J."/>
            <person name="Jones C.D."/>
            <person name="Jordan W.C."/>
            <person name="Karpen G.H."/>
            <person name="Kataoka E."/>
            <person name="Keightley P.D."/>
            <person name="Kheradpour P."/>
            <person name="Kirkness E.F."/>
            <person name="Koerich L.B."/>
            <person name="Kristiansen K."/>
            <person name="Kudrna D."/>
            <person name="Kulathinal R.J."/>
            <person name="Kumar S."/>
            <person name="Kwok R."/>
            <person name="Lander E."/>
            <person name="Langley C.H."/>
            <person name="Lapoint R."/>
            <person name="Lazzaro B.P."/>
            <person name="Lee S.J."/>
            <person name="Levesque L."/>
            <person name="Li R."/>
            <person name="Lin C.F."/>
            <person name="Lin M.F."/>
            <person name="Lindblad-Toh K."/>
            <person name="Llopart A."/>
            <person name="Long M."/>
            <person name="Low L."/>
            <person name="Lozovsky E."/>
            <person name="Lu J."/>
            <person name="Luo M."/>
            <person name="Machado C.A."/>
            <person name="Makalowski W."/>
            <person name="Marzo M."/>
            <person name="Matsuda M."/>
            <person name="Matzkin L."/>
            <person name="McAllister B."/>
            <person name="McBride C.S."/>
            <person name="McKernan B."/>
            <person name="McKernan K."/>
            <person name="Mendez-Lago M."/>
            <person name="Minx P."/>
            <person name="Mollenhauer M.U."/>
            <person name="Montooth K."/>
            <person name="Mount S.M."/>
            <person name="Mu X."/>
            <person name="Myers E."/>
            <person name="Negre B."/>
            <person name="Newfeld S."/>
            <person name="Nielsen R."/>
            <person name="Noor M.A."/>
            <person name="O'Grady P."/>
            <person name="Pachter L."/>
            <person name="Papaceit M."/>
            <person name="Parisi M.J."/>
            <person name="Parisi M."/>
            <person name="Parts L."/>
            <person name="Pedersen J.S."/>
            <person name="Pesole G."/>
            <person name="Phillippy A.M."/>
            <person name="Ponting C.P."/>
            <person name="Pop M."/>
            <person name="Porcelli D."/>
            <person name="Powell J.R."/>
            <person name="Prohaska S."/>
            <person name="Pruitt K."/>
            <person name="Puig M."/>
            <person name="Quesneville H."/>
            <person name="Ram K.R."/>
            <person name="Rand D."/>
            <person name="Rasmussen M.D."/>
            <person name="Reed L.K."/>
            <person name="Reenan R."/>
            <person name="Reily A."/>
            <person name="Remington K.A."/>
            <person name="Rieger T.T."/>
            <person name="Ritchie M.G."/>
            <person name="Robin C."/>
            <person name="Rogers Y.H."/>
            <person name="Rohde C."/>
            <person name="Rozas J."/>
            <person name="Rubenfield M.J."/>
            <person name="Ruiz A."/>
            <person name="Russo S."/>
            <person name="Salzberg S.L."/>
            <person name="Sanchez-Gracia A."/>
            <person name="Saranga D.J."/>
            <person name="Sato H."/>
            <person name="Schaeffer S.W."/>
            <person name="Schatz M.C."/>
            <person name="Schlenke T."/>
            <person name="Schwartz R."/>
            <person name="Segarra C."/>
            <person name="Singh R.S."/>
            <person name="Sirot L."/>
            <person name="Sirota M."/>
            <person name="Sisneros N.B."/>
            <person name="Smith C.D."/>
            <person name="Smith T.F."/>
            <person name="Spieth J."/>
            <person name="Stage D.E."/>
            <person name="Stark A."/>
            <person name="Stephan W."/>
            <person name="Strausberg R.L."/>
            <person name="Strempel S."/>
            <person name="Sturgill D."/>
            <person name="Sutton G."/>
            <person name="Sutton G.G."/>
            <person name="Tao W."/>
            <person name="Teichmann S."/>
            <person name="Tobari Y.N."/>
            <person name="Tomimura Y."/>
            <person name="Tsolas J.M."/>
            <person name="Valente V.L."/>
            <person name="Venter E."/>
            <person name="Venter J.C."/>
            <person name="Vicario S."/>
            <person name="Vieira F.G."/>
            <person name="Vilella A.J."/>
            <person name="Villasante A."/>
            <person name="Walenz B."/>
            <person name="Wang J."/>
            <person name="Wasserman M."/>
            <person name="Watts T."/>
            <person name="Wilson D."/>
            <person name="Wilson R.K."/>
            <person name="Wing R.A."/>
            <person name="Wolfner M.F."/>
            <person name="Wong A."/>
            <person name="Wong G.K."/>
            <person name="Wu C.I."/>
            <person name="Wu G."/>
            <person name="Yamamoto D."/>
            <person name="Yang H.P."/>
            <person name="Yang S.P."/>
            <person name="Yorke J.A."/>
            <person name="Yoshida K."/>
            <person name="Zdobnov E."/>
            <person name="Zhang P."/>
            <person name="Zhang Y."/>
            <person name="Zimin A.V."/>
            <person name="Baldwin J."/>
            <person name="Abdouelleil A."/>
            <person name="Abdulkadir J."/>
            <person name="Abebe A."/>
            <person name="Abera B."/>
            <person name="Abreu J."/>
            <person name="Acer S.C."/>
            <person name="Aftuck L."/>
            <person name="Alexander A."/>
            <person name="An P."/>
            <person name="Anderson E."/>
            <person name="Anderson S."/>
            <person name="Arachi H."/>
            <person name="Azer M."/>
            <person name="Bachantsang P."/>
            <person name="Barry A."/>
            <person name="Bayul T."/>
            <person name="Berlin A."/>
            <person name="Bessette D."/>
            <person name="Bloom T."/>
            <person name="Blye J."/>
            <person name="Boguslavskiy L."/>
            <person name="Bonnet C."/>
            <person name="Boukhgalter B."/>
            <person name="Bourzgui I."/>
            <person name="Brown A."/>
            <person name="Cahill P."/>
            <person name="Channer S."/>
            <person name="Cheshatsang Y."/>
            <person name="Chuda L."/>
            <person name="Citroen M."/>
            <person name="Collymore A."/>
            <person name="Cooke P."/>
            <person name="Costello M."/>
            <person name="D'Aco K."/>
            <person name="Daza R."/>
            <person name="De Haan G."/>
            <person name="DeGray S."/>
            <person name="DeMaso C."/>
            <person name="Dhargay N."/>
            <person name="Dooley K."/>
            <person name="Dooley E."/>
            <person name="Doricent M."/>
            <person name="Dorje P."/>
            <person name="Dorjee K."/>
            <person name="Dupes A."/>
            <person name="Elong R."/>
            <person name="Falk J."/>
            <person name="Farina A."/>
            <person name="Faro S."/>
            <person name="Ferguson D."/>
            <person name="Fisher S."/>
            <person name="Foley C.D."/>
            <person name="Franke A."/>
            <person name="Friedrich D."/>
            <person name="Gadbois L."/>
            <person name="Gearin G."/>
            <person name="Gearin C.R."/>
            <person name="Giannoukos G."/>
            <person name="Goode T."/>
            <person name="Graham J."/>
            <person name="Grandbois E."/>
            <person name="Grewal S."/>
            <person name="Gyaltsen K."/>
            <person name="Hafez N."/>
            <person name="Hagos B."/>
            <person name="Hall J."/>
            <person name="Henson C."/>
            <person name="Hollinger A."/>
            <person name="Honan T."/>
            <person name="Huard M.D."/>
            <person name="Hughes L."/>
            <person name="Hurhula B."/>
            <person name="Husby M.E."/>
            <person name="Kamat A."/>
            <person name="Kanga B."/>
            <person name="Kashin S."/>
            <person name="Khazanovich D."/>
            <person name="Kisner P."/>
            <person name="Lance K."/>
            <person name="Lara M."/>
            <person name="Lee W."/>
            <person name="Lennon N."/>
            <person name="Letendre F."/>
            <person name="LeVine R."/>
            <person name="Lipovsky A."/>
            <person name="Liu X."/>
            <person name="Liu J."/>
            <person name="Liu S."/>
            <person name="Lokyitsang T."/>
            <person name="Lokyitsang Y."/>
            <person name="Lubonja R."/>
            <person name="Lui A."/>
            <person name="MacDonald P."/>
            <person name="Magnisalis V."/>
            <person name="Maru K."/>
            <person name="Matthews C."/>
            <person name="McCusker W."/>
            <person name="McDonough S."/>
            <person name="Mehta T."/>
            <person name="Meldrim J."/>
            <person name="Meneus L."/>
            <person name="Mihai O."/>
            <person name="Mihalev A."/>
            <person name="Mihova T."/>
            <person name="Mittelman R."/>
            <person name="Mlenga V."/>
            <person name="Montmayeur A."/>
            <person name="Mulrain L."/>
            <person name="Navidi A."/>
            <person name="Naylor J."/>
            <person name="Negash T."/>
            <person name="Nguyen T."/>
            <person name="Nguyen N."/>
            <person name="Nicol R."/>
            <person name="Norbu C."/>
            <person name="Norbu N."/>
            <person name="Novod N."/>
            <person name="O'Neill B."/>
            <person name="Osman S."/>
            <person name="Markiewicz E."/>
            <person name="Oyono O.L."/>
            <person name="Patti C."/>
            <person name="Phunkhang P."/>
            <person name="Pierre F."/>
            <person name="Priest M."/>
            <person name="Raghuraman S."/>
            <person name="Rege F."/>
            <person name="Reyes R."/>
            <person name="Rise C."/>
            <person name="Rogov P."/>
            <person name="Ross K."/>
            <person name="Ryan E."/>
            <person name="Settipalli S."/>
            <person name="Shea T."/>
            <person name="Sherpa N."/>
            <person name="Shi L."/>
            <person name="Shih D."/>
            <person name="Sparrow T."/>
            <person name="Spaulding J."/>
            <person name="Stalker J."/>
            <person name="Stange-Thomann N."/>
            <person name="Stavropoulos S."/>
            <person name="Stone C."/>
            <person name="Strader C."/>
            <person name="Tesfaye S."/>
            <person name="Thomson T."/>
            <person name="Thoulutsang Y."/>
            <person name="Thoulutsang D."/>
            <person name="Topham K."/>
            <person name="Topping I."/>
            <person name="Tsamla T."/>
            <person name="Vassiliev H."/>
            <person name="Vo A."/>
            <person name="Wangchuk T."/>
            <person name="Wangdi T."/>
            <person name="Weiand M."/>
            <person name="Wilkinson J."/>
            <person name="Wilson A."/>
            <person name="Yadav S."/>
            <person name="Young G."/>
            <person name="Yu Q."/>
            <person name="Zembek L."/>
            <person name="Zhong D."/>
            <person name="Zimmer A."/>
            <person name="Zwirko Z."/>
            <person name="Jaffe D.B."/>
            <person name="Alvarez P."/>
            <person name="Brockman W."/>
            <person name="Butler J."/>
            <person name="Chin C."/>
            <person name="Gnerre S."/>
            <person name="Grabherr M."/>
            <person name="Kleber M."/>
            <person name="Mauceli E."/>
            <person name="MacCallum I."/>
        </authorList>
    </citation>
    <scope>NUCLEOTIDE SEQUENCE [LARGE SCALE GENOMIC DNA]</scope>
    <source>
        <strain evidence="5">white501</strain>
    </source>
</reference>
<dbReference type="GO" id="GO:0009948">
    <property type="term" value="P:anterior/posterior axis specification"/>
    <property type="evidence" value="ECO:0007669"/>
    <property type="project" value="EnsemblMetazoa"/>
</dbReference>
<dbReference type="Pfam" id="PF00536">
    <property type="entry name" value="SAM_1"/>
    <property type="match status" value="1"/>
</dbReference>
<dbReference type="HOGENOM" id="CLU_460249_0_0_1"/>
<dbReference type="PhylomeDB" id="B4NTY2"/>
<keyword evidence="1" id="KW-0175">Coiled coil</keyword>
<dbReference type="SMR" id="B4NTY2"/>
<dbReference type="STRING" id="7240.B4NTY2"/>
<dbReference type="Gene3D" id="1.10.150.50">
    <property type="entry name" value="Transcription Factor, Ets-1"/>
    <property type="match status" value="1"/>
</dbReference>
<dbReference type="OMA" id="MAXXTAT"/>
<dbReference type="GO" id="GO:0035075">
    <property type="term" value="P:response to ecdysone"/>
    <property type="evidence" value="ECO:0007669"/>
    <property type="project" value="EnsemblMetazoa"/>
</dbReference>
<organism evidence="4 5">
    <name type="scientific">Drosophila simulans</name>
    <name type="common">Fruit fly</name>
    <dbReference type="NCBI Taxonomy" id="7240"/>
    <lineage>
        <taxon>Eukaryota</taxon>
        <taxon>Metazoa</taxon>
        <taxon>Ecdysozoa</taxon>
        <taxon>Arthropoda</taxon>
        <taxon>Hexapoda</taxon>
        <taxon>Insecta</taxon>
        <taxon>Pterygota</taxon>
        <taxon>Neoptera</taxon>
        <taxon>Endopterygota</taxon>
        <taxon>Diptera</taxon>
        <taxon>Brachycera</taxon>
        <taxon>Muscomorpha</taxon>
        <taxon>Ephydroidea</taxon>
        <taxon>Drosophilidae</taxon>
        <taxon>Drosophila</taxon>
        <taxon>Sophophora</taxon>
    </lineage>
</organism>
<accession>B4NTY2</accession>
<dbReference type="PANTHER" id="PTHR12247">
    <property type="entry name" value="POLYCOMB GROUP PROTEIN"/>
    <property type="match status" value="1"/>
</dbReference>
<dbReference type="GO" id="GO:0045892">
    <property type="term" value="P:negative regulation of DNA-templated transcription"/>
    <property type="evidence" value="ECO:0007669"/>
    <property type="project" value="EnsemblMetazoa"/>
</dbReference>
<dbReference type="GO" id="GO:0043565">
    <property type="term" value="F:sequence-specific DNA binding"/>
    <property type="evidence" value="ECO:0007669"/>
    <property type="project" value="EnsemblMetazoa"/>
</dbReference>
<dbReference type="OrthoDB" id="2390104at2759"/>
<dbReference type="GO" id="GO:0031507">
    <property type="term" value="P:heterochromatin formation"/>
    <property type="evidence" value="ECO:0007669"/>
    <property type="project" value="EnsemblMetazoa"/>
</dbReference>
<dbReference type="GO" id="GO:0051087">
    <property type="term" value="F:protein-folding chaperone binding"/>
    <property type="evidence" value="ECO:0007669"/>
    <property type="project" value="EnsemblMetazoa"/>
</dbReference>
<dbReference type="PROSITE" id="PS50105">
    <property type="entry name" value="SAM_DOMAIN"/>
    <property type="match status" value="1"/>
</dbReference>
<dbReference type="GO" id="GO:0021954">
    <property type="term" value="P:central nervous system neuron development"/>
    <property type="evidence" value="ECO:0007669"/>
    <property type="project" value="EnsemblMetazoa"/>
</dbReference>
<proteinExistence type="predicted"/>
<name>B4NTY2_DROSI</name>
<dbReference type="GO" id="GO:0042393">
    <property type="term" value="F:histone binding"/>
    <property type="evidence" value="ECO:0007669"/>
    <property type="project" value="TreeGrafter"/>
</dbReference>
<protein>
    <submittedName>
        <fullName evidence="4">GD24614</fullName>
    </submittedName>
</protein>
<dbReference type="GO" id="GO:0035186">
    <property type="term" value="P:syncytial blastoderm mitotic cell cycle"/>
    <property type="evidence" value="ECO:0007669"/>
    <property type="project" value="EnsemblMetazoa"/>
</dbReference>